<name>A0AB39JBU4_9VIRU</name>
<dbReference type="EMBL" id="PP542043">
    <property type="protein sequence ID" value="XDO02169.1"/>
    <property type="molecule type" value="Genomic_DNA"/>
</dbReference>
<organism evidence="1">
    <name type="scientific">Florenciella sp. virus SA2</name>
    <dbReference type="NCBI Taxonomy" id="3240092"/>
    <lineage>
        <taxon>Viruses</taxon>
    </lineage>
</organism>
<proteinExistence type="predicted"/>
<protein>
    <submittedName>
        <fullName evidence="1">Uncharacterized protein</fullName>
    </submittedName>
</protein>
<sequence length="314" mass="38983">MNTYNYIYINYKYNKYLNFDENDNYRLCNLKSKSFDMEEYIIINELLNNNFEYNTNYYFKNIYFQKYYDMNSSFIQKRIKLFNEVQKFHLSISRIFFFMKYKFKKSKNDTNLYLEDLKPYHANIIDKNVKYKFDFYELYNLVDKSFKHMDFYEPIILNITNPYTNQKFSFYNVVNIYLLLLSYGRIPTNFFLYFKNNFSKLALYNKFYLNLLIENIENNYNSLSPTKKTKEIDKMLKKTNYKMFLHLSQEMKIEYLNCSTKHHYISTKLNIYLDESYSWLIHYYLNKCKRILFILRIFHHKELIKKNAYKCIKS</sequence>
<reference evidence="1" key="1">
    <citation type="submission" date="2024-03" db="EMBL/GenBank/DDBJ databases">
        <title>Eukaryotic viruses encode the ribosomal protein eL40.</title>
        <authorList>
            <person name="Thomy J."/>
            <person name="Schvarcz C.R."/>
            <person name="McBeain K.A."/>
            <person name="Edwards K.F."/>
            <person name="Steward G.F."/>
        </authorList>
    </citation>
    <scope>NUCLEOTIDE SEQUENCE</scope>
    <source>
        <strain evidence="1">FloV-SA2</strain>
    </source>
</reference>
<gene>
    <name evidence="1" type="ORF">FloV-SA2_00351</name>
</gene>
<accession>A0AB39JBU4</accession>
<evidence type="ECO:0000313" key="1">
    <source>
        <dbReference type="EMBL" id="XDO02169.1"/>
    </source>
</evidence>